<feature type="transmembrane region" description="Helical" evidence="1">
    <location>
        <begin position="682"/>
        <end position="706"/>
    </location>
</feature>
<reference evidence="2 3" key="1">
    <citation type="submission" date="2015-12" db="EMBL/GenBank/DDBJ databases">
        <title>The genome of Folsomia candida.</title>
        <authorList>
            <person name="Faddeeva A."/>
            <person name="Derks M.F."/>
            <person name="Anvar Y."/>
            <person name="Smit S."/>
            <person name="Van Straalen N."/>
            <person name="Roelofs D."/>
        </authorList>
    </citation>
    <scope>NUCLEOTIDE SEQUENCE [LARGE SCALE GENOMIC DNA]</scope>
    <source>
        <strain evidence="2 3">VU population</strain>
        <tissue evidence="2">Whole body</tissue>
    </source>
</reference>
<sequence>MTLRQSLQKLLICQTLLHLSKSTDSLGKLLPQPQNETNPYTRELKGIIDPFLNCTTVLILPNGAIISILSWETNPIIVVSSDTNISTYSYPSGGTTRSSRSRRRRINNHCWAFFILLPEYHYTLQLQPSQSKNDFFPRLFHFLKHPCFIEIVEISQYLIWLTTTRSTYQTEIALLTQDSMESLAHRHVVLVSVTIHQGVAELVHDAGIIPLHCHNRYHAGNISSPFFTIHCDQHTCFTQLTNFTESITQLNKYFWEVEAWRNSDGSDRSNAVVEGIKKKYFSQSDQSVDMRKIALLTNFDEFLGFWIFEDIIFLIGKSKEIHKPNNYLYVFGARQELKFGSGYHHSVIQIETKSFSFLSCHQVGHHISTLSQLFTPFHLIVWILLGCSVLIVALIALLASYHCKNFHFVLFIIGILLENSVLSHYDKLRVSVKQHGVQIFIGVVVLLYGTLLTNWYKTSFTKEMILPTVYTKPWKSIVDLKNFTFYIPLDTFTTREEMESIDAMGRTDVFFYVKLLKRLSISAVCDEAGLPQVLDGHCKMTKLLLKSVHFIKGKAVSDLLKPLRYRDPLHLVENLSFCDKTAYLDNSDNVASVLPYLNDNFDGKVFMKGEDGFMPTFHGWQSIPVHNSFPWKRLKVMISSGIYAHWDSWFKRMKSARLFMHYADWTHLRNRKLKILQFNSKIATSFYVFGICVGMCVICAGGEIFWGKWSLIKW</sequence>
<evidence type="ECO:0000256" key="1">
    <source>
        <dbReference type="SAM" id="Phobius"/>
    </source>
</evidence>
<feature type="transmembrane region" description="Helical" evidence="1">
    <location>
        <begin position="379"/>
        <end position="399"/>
    </location>
</feature>
<dbReference type="OrthoDB" id="8299208at2759"/>
<keyword evidence="1" id="KW-0812">Transmembrane</keyword>
<evidence type="ECO:0000313" key="3">
    <source>
        <dbReference type="Proteomes" id="UP000198287"/>
    </source>
</evidence>
<name>A0A226ETZ4_FOLCA</name>
<accession>A0A226ETZ4</accession>
<evidence type="ECO:0000313" key="2">
    <source>
        <dbReference type="EMBL" id="OXA60700.1"/>
    </source>
</evidence>
<feature type="transmembrane region" description="Helical" evidence="1">
    <location>
        <begin position="406"/>
        <end position="425"/>
    </location>
</feature>
<protein>
    <submittedName>
        <fullName evidence="2">Uncharacterized protein</fullName>
    </submittedName>
</protein>
<organism evidence="2 3">
    <name type="scientific">Folsomia candida</name>
    <name type="common">Springtail</name>
    <dbReference type="NCBI Taxonomy" id="158441"/>
    <lineage>
        <taxon>Eukaryota</taxon>
        <taxon>Metazoa</taxon>
        <taxon>Ecdysozoa</taxon>
        <taxon>Arthropoda</taxon>
        <taxon>Hexapoda</taxon>
        <taxon>Collembola</taxon>
        <taxon>Entomobryomorpha</taxon>
        <taxon>Isotomoidea</taxon>
        <taxon>Isotomidae</taxon>
        <taxon>Proisotominae</taxon>
        <taxon>Folsomia</taxon>
    </lineage>
</organism>
<dbReference type="Proteomes" id="UP000198287">
    <property type="component" value="Unassembled WGS sequence"/>
</dbReference>
<keyword evidence="1" id="KW-0472">Membrane</keyword>
<proteinExistence type="predicted"/>
<feature type="transmembrane region" description="Helical" evidence="1">
    <location>
        <begin position="437"/>
        <end position="456"/>
    </location>
</feature>
<dbReference type="EMBL" id="LNIX01000002">
    <property type="protein sequence ID" value="OXA60700.1"/>
    <property type="molecule type" value="Genomic_DNA"/>
</dbReference>
<comment type="caution">
    <text evidence="2">The sequence shown here is derived from an EMBL/GenBank/DDBJ whole genome shotgun (WGS) entry which is preliminary data.</text>
</comment>
<gene>
    <name evidence="2" type="ORF">Fcan01_04700</name>
</gene>
<keyword evidence="1" id="KW-1133">Transmembrane helix</keyword>
<dbReference type="AlphaFoldDB" id="A0A226ETZ4"/>
<keyword evidence="3" id="KW-1185">Reference proteome</keyword>